<evidence type="ECO:0008006" key="3">
    <source>
        <dbReference type="Google" id="ProtNLM"/>
    </source>
</evidence>
<sequence>MLAMYARSQHTEVLRPMAEEMVRAIITAFKNEIQENRWMEKSFKEQQSDRFMIGGSDLERKEQKNGSRFFLDKNGCDLKRSRFL</sequence>
<dbReference type="EMBL" id="WIXE01024065">
    <property type="protein sequence ID" value="KAK5965951.1"/>
    <property type="molecule type" value="Genomic_DNA"/>
</dbReference>
<proteinExistence type="predicted"/>
<dbReference type="Proteomes" id="UP001331761">
    <property type="component" value="Unassembled WGS sequence"/>
</dbReference>
<gene>
    <name evidence="1" type="ORF">GCK32_010510</name>
</gene>
<evidence type="ECO:0000313" key="2">
    <source>
        <dbReference type="Proteomes" id="UP001331761"/>
    </source>
</evidence>
<name>A0AAN8EPZ5_TRICO</name>
<organism evidence="1 2">
    <name type="scientific">Trichostrongylus colubriformis</name>
    <name type="common">Black scour worm</name>
    <dbReference type="NCBI Taxonomy" id="6319"/>
    <lineage>
        <taxon>Eukaryota</taxon>
        <taxon>Metazoa</taxon>
        <taxon>Ecdysozoa</taxon>
        <taxon>Nematoda</taxon>
        <taxon>Chromadorea</taxon>
        <taxon>Rhabditida</taxon>
        <taxon>Rhabditina</taxon>
        <taxon>Rhabditomorpha</taxon>
        <taxon>Strongyloidea</taxon>
        <taxon>Trichostrongylidae</taxon>
        <taxon>Trichostrongylus</taxon>
    </lineage>
</organism>
<keyword evidence="2" id="KW-1185">Reference proteome</keyword>
<dbReference type="AlphaFoldDB" id="A0AAN8EPZ5"/>
<accession>A0AAN8EPZ5</accession>
<reference evidence="1 2" key="1">
    <citation type="submission" date="2019-10" db="EMBL/GenBank/DDBJ databases">
        <title>Assembly and Annotation for the nematode Trichostrongylus colubriformis.</title>
        <authorList>
            <person name="Martin J."/>
        </authorList>
    </citation>
    <scope>NUCLEOTIDE SEQUENCE [LARGE SCALE GENOMIC DNA]</scope>
    <source>
        <strain evidence="1">G859</strain>
        <tissue evidence="1">Whole worm</tissue>
    </source>
</reference>
<comment type="caution">
    <text evidence="1">The sequence shown here is derived from an EMBL/GenBank/DDBJ whole genome shotgun (WGS) entry which is preliminary data.</text>
</comment>
<protein>
    <recommendedName>
        <fullName evidence="3">Peptidase M13 N-terminal domain-containing protein</fullName>
    </recommendedName>
</protein>
<evidence type="ECO:0000313" key="1">
    <source>
        <dbReference type="EMBL" id="KAK5965951.1"/>
    </source>
</evidence>